<reference evidence="4" key="1">
    <citation type="submission" date="2017-08" db="EMBL/GenBank/DDBJ databases">
        <authorList>
            <person name="Grouzdev D.S."/>
            <person name="Gaisin V.A."/>
            <person name="Rysina M.S."/>
            <person name="Gorlenko V.M."/>
        </authorList>
    </citation>
    <scope>NUCLEOTIDE SEQUENCE [LARGE SCALE GENOMIC DNA]</scope>
    <source>
        <strain evidence="4">Kir15-3F</strain>
    </source>
</reference>
<dbReference type="AlphaFoldDB" id="A0A2A6RJR6"/>
<dbReference type="InterPro" id="IPR053959">
    <property type="entry name" value="YvlB/LiaX_N"/>
</dbReference>
<feature type="compositionally biased region" description="Basic residues" evidence="1">
    <location>
        <begin position="352"/>
        <end position="373"/>
    </location>
</feature>
<dbReference type="EMBL" id="NQWI01000040">
    <property type="protein sequence ID" value="PDW03129.1"/>
    <property type="molecule type" value="Genomic_DNA"/>
</dbReference>
<dbReference type="Proteomes" id="UP000220527">
    <property type="component" value="Unassembled WGS sequence"/>
</dbReference>
<feature type="region of interest" description="Disordered" evidence="1">
    <location>
        <begin position="435"/>
        <end position="478"/>
    </location>
</feature>
<sequence length="502" mass="53884">MSEQYFPAGPQPRVRITRLHGDLLVSVGDDEGIRVAADALISDLYQEDDEVVISTCESDLELQVPARTALQIERCEGSVRIADLRLLQLEHVAGDLHVAALLEQLEAERIAGDVEVTCATPGELQLSSVGGDLILKGAAKLQAGQIGGDCSLSGAELQRVQLGNVGGDLNTTALDELHVANVGGDLSSEQINGALVVGNVGGDVRLGRIEGDLDLGAVGGDLSMGLHLADGRRGRTNVAGDVRLNLPEQPNLRLRALVMGKLRGVDHHHHSGGPQRLDLHYGTGAASLDLTVAGDLRIKGGGTAEAQQLNEADTLWSELGREFGELGRELGRLGRELGEELGEELASAFRSSKGKPGKREAHHRADKRAHHKEARAAKREAHRAKRARLHLRINEHEWQLDPERIERIKEQARQAAANGLAGAIDAVERAISRLRNPDAPDMPPSGPSSRTAATGQTIRIEREPPDPALEAQREQERESILHMVAEGRISPEEGDVLLEALG</sequence>
<dbReference type="OrthoDB" id="139679at2"/>
<protein>
    <recommendedName>
        <fullName evidence="2">YvlB/LiaX N-terminal domain-containing protein</fullName>
    </recommendedName>
</protein>
<feature type="compositionally biased region" description="Polar residues" evidence="1">
    <location>
        <begin position="447"/>
        <end position="457"/>
    </location>
</feature>
<gene>
    <name evidence="3" type="ORF">CJ255_10460</name>
</gene>
<accession>A0A2A6RJR6</accession>
<feature type="compositionally biased region" description="Basic and acidic residues" evidence="1">
    <location>
        <begin position="459"/>
        <end position="478"/>
    </location>
</feature>
<comment type="caution">
    <text evidence="3">The sequence shown here is derived from an EMBL/GenBank/DDBJ whole genome shotgun (WGS) entry which is preliminary data.</text>
</comment>
<dbReference type="RefSeq" id="WP_097644048.1">
    <property type="nucleotide sequence ID" value="NZ_NQWI01000040.1"/>
</dbReference>
<dbReference type="Pfam" id="PF22746">
    <property type="entry name" value="SHOCT-like_DUF2089-C"/>
    <property type="match status" value="1"/>
</dbReference>
<feature type="region of interest" description="Disordered" evidence="1">
    <location>
        <begin position="348"/>
        <end position="380"/>
    </location>
</feature>
<feature type="domain" description="YvlB/LiaX N-terminal" evidence="2">
    <location>
        <begin position="476"/>
        <end position="501"/>
    </location>
</feature>
<evidence type="ECO:0000259" key="2">
    <source>
        <dbReference type="Pfam" id="PF22746"/>
    </source>
</evidence>
<organism evidence="3 4">
    <name type="scientific">Candidatus Viridilinea mediisalina</name>
    <dbReference type="NCBI Taxonomy" id="2024553"/>
    <lineage>
        <taxon>Bacteria</taxon>
        <taxon>Bacillati</taxon>
        <taxon>Chloroflexota</taxon>
        <taxon>Chloroflexia</taxon>
        <taxon>Chloroflexales</taxon>
        <taxon>Chloroflexineae</taxon>
        <taxon>Oscillochloridaceae</taxon>
        <taxon>Candidatus Viridilinea</taxon>
    </lineage>
</organism>
<proteinExistence type="predicted"/>
<keyword evidence="4" id="KW-1185">Reference proteome</keyword>
<name>A0A2A6RJR6_9CHLR</name>
<evidence type="ECO:0000313" key="3">
    <source>
        <dbReference type="EMBL" id="PDW03129.1"/>
    </source>
</evidence>
<evidence type="ECO:0000313" key="4">
    <source>
        <dbReference type="Proteomes" id="UP000220527"/>
    </source>
</evidence>
<evidence type="ECO:0000256" key="1">
    <source>
        <dbReference type="SAM" id="MobiDB-lite"/>
    </source>
</evidence>